<dbReference type="Gene3D" id="1.20.1220.12">
    <property type="entry name" value="Malate synthase, domain III"/>
    <property type="match status" value="1"/>
</dbReference>
<evidence type="ECO:0000256" key="5">
    <source>
        <dbReference type="ARBA" id="ARBA00022679"/>
    </source>
</evidence>
<keyword evidence="3" id="KW-0816">Tricarboxylic acid cycle</keyword>
<dbReference type="GO" id="GO:0004037">
    <property type="term" value="F:allantoicase activity"/>
    <property type="evidence" value="ECO:0007669"/>
    <property type="project" value="InterPro"/>
</dbReference>
<dbReference type="InterPro" id="IPR008979">
    <property type="entry name" value="Galactose-bd-like_sf"/>
</dbReference>
<dbReference type="Gene3D" id="3.40.710.10">
    <property type="entry name" value="DD-peptidase/beta-lactamase superfamily"/>
    <property type="match status" value="1"/>
</dbReference>
<reference evidence="13 14" key="1">
    <citation type="submission" date="2017-12" db="EMBL/GenBank/DDBJ databases">
        <title>Sequencing, de novo assembly and annotation of complete genome of a new Thraustochytrid species, strain FCC1311.</title>
        <authorList>
            <person name="Sedici K."/>
            <person name="Godart F."/>
            <person name="Aiese Cigliano R."/>
            <person name="Sanseverino W."/>
            <person name="Barakat M."/>
            <person name="Ortet P."/>
            <person name="Marechal E."/>
            <person name="Cagnac O."/>
            <person name="Amato A."/>
        </authorList>
    </citation>
    <scope>NUCLEOTIDE SEQUENCE [LARGE SCALE GENOMIC DNA]</scope>
</reference>
<feature type="domain" description="Allantoicase" evidence="10">
    <location>
        <begin position="1452"/>
        <end position="1583"/>
    </location>
</feature>
<dbReference type="GO" id="GO:0006144">
    <property type="term" value="P:purine nucleobase metabolic process"/>
    <property type="evidence" value="ECO:0007669"/>
    <property type="project" value="UniProtKB-KW"/>
</dbReference>
<evidence type="ECO:0000256" key="6">
    <source>
        <dbReference type="ARBA" id="ARBA00047918"/>
    </source>
</evidence>
<evidence type="ECO:0000259" key="9">
    <source>
        <dbReference type="Pfam" id="PF01274"/>
    </source>
</evidence>
<dbReference type="InterPro" id="IPR018020">
    <property type="entry name" value="OHCU_decarboxylase"/>
</dbReference>
<sequence length="1591" mass="174193">MFEAYLPRKLAAELGAVAQHTATQDETASGTLRVVPPVPERLQSEEAVKLVAAVCDDTHQELANVLAQRQKDRAFIDQRTRAVAKLNAKLGRADAKSGANDYATIFGQRDADGRVVVGPAAPDAPYAEPAGEKIAPLPGFLQGEHVTVFGLADDAKGCSKSLRAAEARLAHEPAIVEKIIAGNKTQHPPRWGVDFEDSQTPLRETIEAADANLGACLERDTKMTHDTPTAHLAQAFKRLPGLALPCTYVFRANGEPVPMHVLELAVHVLQHWARPEALVFYVPKLENEEEARYVATLIASIEKRVKAVHSAYTLGSVRVLVVLENARAIFRANEIADALYPYFAGASLGWHDYLAATARLYKEDPHFRIPVKADTSIVLKHVKASHELVARVVKGRGGLAIGGMYGVLPLSWDPADASLQIALRGLFKDVITQLRRGLEGFWLADPRYVRVATAIVHAWRAGSGTDTPASCFEQLVRGVLHNEAHQEEVLAFARGEDPAGAVDIKAPSFPSSLVVANVPESEQIANNDANEVRYNIFQSLQYLADWLGGNGCVGLPARVDGIEVLVLDDLATVERSRWELWAEVHHGRFALEDFIRIAHEELNAIRRGIPREGKTVHVTWNSTSSKWYPVAMELLLKFVCDPRPVDFVTELLLTFTVDRVRETESPWETALAYEPAKFSFQDNYAARFHYFFERCGAMRFARTMAKTVATDLKQARELIHSFDLAEVIESAGFHGDIGQGAGKLDKLASAEQARVFASADAEADAARTRLRDLGAVYLNKFGVKFLVSAKGKSAQELLAVLESRIDNTAAQELENAREALWQITAKRLGDDAATDDLIAKLETLRSKHGVAGASFCLSGQPVCVGEACLDKAVVEPQTMFEIASLSKTIGSAFAIEYFTARGISLDAPVNDLLAQTQSTFRIKNSKYGDKVFLWHLMSHSALNMHYVNGVPLSETMPETRDFLEGNETYGYPPIDVVGKPGTLFQYSGGGFLVLQHLIEQLEGGKSIDALTKPFLEQIGVADELTFNYKPENAPVACGYDDEGQAIVDTRKMFPSFAAGALGTPRAMTRFLDVLGEAYRCKDGSGPISHDTAVRMLHGTDKGCREFMGVLMGLGVFVGEAGPNRFAIHQGANDGFRAIYIHCFDGPDAGKSVSAFANGDNRAMFFIAEACQAILRVMHIEGINVDRFPAASVDVEKIPQEEIVNYGYKNLVFVAFEPTLPAGIEDRGPLDPLAAQNVFVGANLEHVSSQRFARACNLASDHLPKFDPELFCPMGKVMDSWETSRHNPETHDTAIFSLVRPAQIRYVVFSTKYHLGNQAEHARLSARVVEEGPAATPKWVEIVAKTHLEGHAEKRIVLNDAQAALRVDQIQIEIFPDGGLSRIGLFEDGSLPDALASTFLPFAEAKCIPCTDPIPSTKKPLQLLYEPTPSEVARNRQALTVGQEFDAASLAYGGELVSVTNQHYGPAGQVFSPYIPLSMHDGFESARSREDNHHEELVFRLAMPVKVLRVELDFTFFVNNNPREVSIEGLSGAGKWVEMVQLTPVKAFAGNTKVIKIDSSVPDISQARLKVFPDGGVNRVRMIALVPPSANI</sequence>
<evidence type="ECO:0000259" key="10">
    <source>
        <dbReference type="Pfam" id="PF03561"/>
    </source>
</evidence>
<dbReference type="EMBL" id="BEYU01000048">
    <property type="protein sequence ID" value="GBG28752.1"/>
    <property type="molecule type" value="Genomic_DNA"/>
</dbReference>
<dbReference type="Pfam" id="PF00144">
    <property type="entry name" value="Beta-lactamase"/>
    <property type="match status" value="1"/>
</dbReference>
<dbReference type="InterPro" id="IPR005164">
    <property type="entry name" value="Allantoicase"/>
</dbReference>
<dbReference type="GO" id="GO:0006099">
    <property type="term" value="P:tricarboxylic acid cycle"/>
    <property type="evidence" value="ECO:0007669"/>
    <property type="project" value="UniProtKB-KW"/>
</dbReference>
<protein>
    <submittedName>
        <fullName evidence="13">Malate synthase, glyoxysomal</fullName>
    </submittedName>
</protein>
<evidence type="ECO:0000313" key="13">
    <source>
        <dbReference type="EMBL" id="GBG28752.1"/>
    </source>
</evidence>
<dbReference type="Gene3D" id="3.20.20.360">
    <property type="entry name" value="Malate synthase, domain 3"/>
    <property type="match status" value="1"/>
</dbReference>
<dbReference type="SUPFAM" id="SSF56601">
    <property type="entry name" value="beta-lactamase/transpeptidase-like"/>
    <property type="match status" value="1"/>
</dbReference>
<dbReference type="Proteomes" id="UP000241890">
    <property type="component" value="Unassembled WGS sequence"/>
</dbReference>
<dbReference type="InterPro" id="IPR046363">
    <property type="entry name" value="MS_N_TIM-barrel_dom"/>
</dbReference>
<evidence type="ECO:0000256" key="1">
    <source>
        <dbReference type="ARBA" id="ARBA00009242"/>
    </source>
</evidence>
<evidence type="ECO:0000256" key="3">
    <source>
        <dbReference type="ARBA" id="ARBA00022532"/>
    </source>
</evidence>
<dbReference type="InterPro" id="IPR001466">
    <property type="entry name" value="Beta-lactam-related"/>
</dbReference>
<feature type="active site" description="Proton acceptor" evidence="7">
    <location>
        <position position="238"/>
    </location>
</feature>
<evidence type="ECO:0000259" key="11">
    <source>
        <dbReference type="Pfam" id="PF09349"/>
    </source>
</evidence>
<dbReference type="SUPFAM" id="SSF51645">
    <property type="entry name" value="Malate synthase G"/>
    <property type="match status" value="1"/>
</dbReference>
<dbReference type="InterPro" id="IPR012338">
    <property type="entry name" value="Beta-lactam/transpept-like"/>
</dbReference>
<dbReference type="InterPro" id="IPR036778">
    <property type="entry name" value="OHCU_decarboxylase_sf"/>
</dbReference>
<proteinExistence type="inferred from homology"/>
<comment type="catalytic activity">
    <reaction evidence="6">
        <text>glyoxylate + acetyl-CoA + H2O = (S)-malate + CoA + H(+)</text>
        <dbReference type="Rhea" id="RHEA:18181"/>
        <dbReference type="ChEBI" id="CHEBI:15377"/>
        <dbReference type="ChEBI" id="CHEBI:15378"/>
        <dbReference type="ChEBI" id="CHEBI:15589"/>
        <dbReference type="ChEBI" id="CHEBI:36655"/>
        <dbReference type="ChEBI" id="CHEBI:57287"/>
        <dbReference type="ChEBI" id="CHEBI:57288"/>
        <dbReference type="EC" id="2.3.3.9"/>
    </reaction>
</comment>
<evidence type="ECO:0000313" key="14">
    <source>
        <dbReference type="Proteomes" id="UP000241890"/>
    </source>
</evidence>
<dbReference type="InParanoid" id="A0A2R5GCQ3"/>
<dbReference type="GO" id="GO:0004474">
    <property type="term" value="F:malate synthase activity"/>
    <property type="evidence" value="ECO:0007669"/>
    <property type="project" value="UniProtKB-EC"/>
</dbReference>
<gene>
    <name evidence="13" type="ORF">FCC1311_049732</name>
</gene>
<evidence type="ECO:0000256" key="2">
    <source>
        <dbReference type="ARBA" id="ARBA00022435"/>
    </source>
</evidence>
<dbReference type="Gene3D" id="2.60.120.260">
    <property type="entry name" value="Galactose-binding domain-like"/>
    <property type="match status" value="2"/>
</dbReference>
<dbReference type="InterPro" id="IPR001465">
    <property type="entry name" value="Malate_synthase_TIM"/>
</dbReference>
<feature type="domain" description="Allantoicase" evidence="10">
    <location>
        <begin position="1240"/>
        <end position="1385"/>
    </location>
</feature>
<dbReference type="Pfam" id="PF20659">
    <property type="entry name" value="MS_C"/>
    <property type="match status" value="1"/>
</dbReference>
<dbReference type="Pfam" id="PF01274">
    <property type="entry name" value="MS_TIM-barrel"/>
    <property type="match status" value="1"/>
</dbReference>
<dbReference type="Pfam" id="PF03561">
    <property type="entry name" value="Allantoicase"/>
    <property type="match status" value="2"/>
</dbReference>
<dbReference type="InterPro" id="IPR011076">
    <property type="entry name" value="Malate_synth_sf"/>
</dbReference>
<organism evidence="13 14">
    <name type="scientific">Hondaea fermentalgiana</name>
    <dbReference type="NCBI Taxonomy" id="2315210"/>
    <lineage>
        <taxon>Eukaryota</taxon>
        <taxon>Sar</taxon>
        <taxon>Stramenopiles</taxon>
        <taxon>Bigyra</taxon>
        <taxon>Labyrinthulomycetes</taxon>
        <taxon>Thraustochytrida</taxon>
        <taxon>Thraustochytriidae</taxon>
        <taxon>Hondaea</taxon>
    </lineage>
</organism>
<dbReference type="InterPro" id="IPR015908">
    <property type="entry name" value="Allantoicase_dom"/>
</dbReference>
<keyword evidence="4" id="KW-0659">Purine metabolism</keyword>
<keyword evidence="2" id="KW-0329">Glyoxylate bypass</keyword>
<evidence type="ECO:0000256" key="7">
    <source>
        <dbReference type="PIRSR" id="PIRSR601465-50"/>
    </source>
</evidence>
<dbReference type="PANTHER" id="PTHR12045">
    <property type="entry name" value="ALLANTOICASE"/>
    <property type="match status" value="1"/>
</dbReference>
<dbReference type="PANTHER" id="PTHR12045:SF3">
    <property type="entry name" value="INACTIVE ALLANTOICASE-RELATED"/>
    <property type="match status" value="1"/>
</dbReference>
<evidence type="ECO:0000256" key="4">
    <source>
        <dbReference type="ARBA" id="ARBA00022631"/>
    </source>
</evidence>
<keyword evidence="5" id="KW-0808">Transferase</keyword>
<dbReference type="OrthoDB" id="428260at2759"/>
<comment type="similarity">
    <text evidence="1">Belongs to the allantoicase family.</text>
</comment>
<dbReference type="InterPro" id="IPR048355">
    <property type="entry name" value="MS_C"/>
</dbReference>
<dbReference type="InterPro" id="IPR044856">
    <property type="entry name" value="Malate_synth_C_sf"/>
</dbReference>
<dbReference type="SUPFAM" id="SSF49785">
    <property type="entry name" value="Galactose-binding domain-like"/>
    <property type="match status" value="2"/>
</dbReference>
<dbReference type="GO" id="GO:0000256">
    <property type="term" value="P:allantoin catabolic process"/>
    <property type="evidence" value="ECO:0007669"/>
    <property type="project" value="InterPro"/>
</dbReference>
<dbReference type="Gene3D" id="1.10.3330.10">
    <property type="entry name" value="Oxo-4-hydroxy-4-carboxy-5-ureidoimidazoline decarboxylase"/>
    <property type="match status" value="1"/>
</dbReference>
<evidence type="ECO:0000259" key="8">
    <source>
        <dbReference type="Pfam" id="PF00144"/>
    </source>
</evidence>
<keyword evidence="14" id="KW-1185">Reference proteome</keyword>
<feature type="domain" description="Malate synthase C-terminal" evidence="12">
    <location>
        <begin position="529"/>
        <end position="651"/>
    </location>
</feature>
<feature type="domain" description="Oxo-4-hydroxy-4-carboxy-5-ureidoimidazoline decarboxylase" evidence="11">
    <location>
        <begin position="707"/>
        <end position="828"/>
    </location>
</feature>
<comment type="caution">
    <text evidence="13">The sequence shown here is derived from an EMBL/GenBank/DDBJ whole genome shotgun (WGS) entry which is preliminary data.</text>
</comment>
<feature type="domain" description="Beta-lactamase-related" evidence="8">
    <location>
        <begin position="847"/>
        <end position="1160"/>
    </location>
</feature>
<evidence type="ECO:0000259" key="12">
    <source>
        <dbReference type="Pfam" id="PF20659"/>
    </source>
</evidence>
<feature type="domain" description="Malate synthase TIM barrel" evidence="9">
    <location>
        <begin position="248"/>
        <end position="455"/>
    </location>
</feature>
<accession>A0A2R5GCQ3</accession>
<feature type="active site" description="Proton donor" evidence="7">
    <location>
        <position position="569"/>
    </location>
</feature>
<dbReference type="GO" id="GO:0006097">
    <property type="term" value="P:glyoxylate cycle"/>
    <property type="evidence" value="ECO:0007669"/>
    <property type="project" value="UniProtKB-KW"/>
</dbReference>
<name>A0A2R5GCQ3_9STRA</name>
<dbReference type="SUPFAM" id="SSF158694">
    <property type="entry name" value="UraD-Like"/>
    <property type="match status" value="1"/>
</dbReference>
<dbReference type="Pfam" id="PF09349">
    <property type="entry name" value="OHCU_decarbox"/>
    <property type="match status" value="1"/>
</dbReference>